<protein>
    <submittedName>
        <fullName evidence="1">Fe-S cluster assembly protein HesB</fullName>
    </submittedName>
</protein>
<dbReference type="AlphaFoldDB" id="A0A1A9I0C8"/>
<accession>A0A1A9I0C8</accession>
<name>A0A1A9I0C8_9BACT</name>
<dbReference type="EMBL" id="CP015772">
    <property type="protein sequence ID" value="ANH80529.1"/>
    <property type="molecule type" value="Genomic_DNA"/>
</dbReference>
<dbReference type="PANTHER" id="PTHR39337:SF1">
    <property type="entry name" value="BLR5642 PROTEIN"/>
    <property type="match status" value="1"/>
</dbReference>
<dbReference type="InterPro" id="IPR007438">
    <property type="entry name" value="DUF488"/>
</dbReference>
<sequence>MLQSFDISTLADIRRFPGSRKYPWFNKEDLAAALEKNGIRYMHLEELGGRRKVQKDSGNSRWRNASFRGYADYMETAAFEKAVLKLEALALAQPTAYMCSEAVWWRCHRSMVSDYLKAKGWKVLHIMAAGKAEEHSYTSPARVVGDRVFYSDENLFDQ</sequence>
<keyword evidence="2" id="KW-1185">Reference proteome</keyword>
<dbReference type="InterPro" id="IPR014519">
    <property type="entry name" value="UCP024492"/>
</dbReference>
<proteinExistence type="predicted"/>
<organism evidence="1 2">
    <name type="scientific">Niabella ginsenosidivorans</name>
    <dbReference type="NCBI Taxonomy" id="1176587"/>
    <lineage>
        <taxon>Bacteria</taxon>
        <taxon>Pseudomonadati</taxon>
        <taxon>Bacteroidota</taxon>
        <taxon>Chitinophagia</taxon>
        <taxon>Chitinophagales</taxon>
        <taxon>Chitinophagaceae</taxon>
        <taxon>Niabella</taxon>
    </lineage>
</organism>
<dbReference type="Pfam" id="PF04343">
    <property type="entry name" value="DUF488"/>
    <property type="match status" value="1"/>
</dbReference>
<dbReference type="PIRSF" id="PIRSF024492">
    <property type="entry name" value="UCP024492"/>
    <property type="match status" value="1"/>
</dbReference>
<evidence type="ECO:0000313" key="1">
    <source>
        <dbReference type="EMBL" id="ANH80529.1"/>
    </source>
</evidence>
<dbReference type="KEGG" id="nia:A8C56_05560"/>
<dbReference type="PANTHER" id="PTHR39337">
    <property type="entry name" value="BLR5642 PROTEIN"/>
    <property type="match status" value="1"/>
</dbReference>
<evidence type="ECO:0000313" key="2">
    <source>
        <dbReference type="Proteomes" id="UP000077667"/>
    </source>
</evidence>
<reference evidence="1 2" key="1">
    <citation type="submission" date="2016-05" db="EMBL/GenBank/DDBJ databases">
        <title>Niabella ginsenosidivorans BS26 whole genome sequencing.</title>
        <authorList>
            <person name="Im W.T."/>
            <person name="Siddiqi M.Z."/>
        </authorList>
    </citation>
    <scope>NUCLEOTIDE SEQUENCE [LARGE SCALE GENOMIC DNA]</scope>
    <source>
        <strain evidence="1 2">BS26</strain>
    </source>
</reference>
<dbReference type="OrthoDB" id="9789109at2"/>
<dbReference type="Proteomes" id="UP000077667">
    <property type="component" value="Chromosome"/>
</dbReference>
<gene>
    <name evidence="1" type="ORF">A8C56_05560</name>
</gene>